<evidence type="ECO:0000256" key="1">
    <source>
        <dbReference type="SAM" id="MobiDB-lite"/>
    </source>
</evidence>
<accession>G2Y4R8</accession>
<feature type="compositionally biased region" description="Basic and acidic residues" evidence="1">
    <location>
        <begin position="74"/>
        <end position="86"/>
    </location>
</feature>
<evidence type="ECO:0000313" key="2">
    <source>
        <dbReference type="EMBL" id="CCD47658.1"/>
    </source>
</evidence>
<feature type="region of interest" description="Disordered" evidence="1">
    <location>
        <begin position="58"/>
        <end position="95"/>
    </location>
</feature>
<reference evidence="3" key="1">
    <citation type="journal article" date="2011" name="PLoS Genet.">
        <title>Genomic analysis of the necrotrophic fungal pathogens Sclerotinia sclerotiorum and Botrytis cinerea.</title>
        <authorList>
            <person name="Amselem J."/>
            <person name="Cuomo C.A."/>
            <person name="van Kan J.A."/>
            <person name="Viaud M."/>
            <person name="Benito E.P."/>
            <person name="Couloux A."/>
            <person name="Coutinho P.M."/>
            <person name="de Vries R.P."/>
            <person name="Dyer P.S."/>
            <person name="Fillinger S."/>
            <person name="Fournier E."/>
            <person name="Gout L."/>
            <person name="Hahn M."/>
            <person name="Kohn L."/>
            <person name="Lapalu N."/>
            <person name="Plummer K.M."/>
            <person name="Pradier J.M."/>
            <person name="Quevillon E."/>
            <person name="Sharon A."/>
            <person name="Simon A."/>
            <person name="ten Have A."/>
            <person name="Tudzynski B."/>
            <person name="Tudzynski P."/>
            <person name="Wincker P."/>
            <person name="Andrew M."/>
            <person name="Anthouard V."/>
            <person name="Beever R.E."/>
            <person name="Beffa R."/>
            <person name="Benoit I."/>
            <person name="Bouzid O."/>
            <person name="Brault B."/>
            <person name="Chen Z."/>
            <person name="Choquer M."/>
            <person name="Collemare J."/>
            <person name="Cotton P."/>
            <person name="Danchin E.G."/>
            <person name="Da Silva C."/>
            <person name="Gautier A."/>
            <person name="Giraud C."/>
            <person name="Giraud T."/>
            <person name="Gonzalez C."/>
            <person name="Grossetete S."/>
            <person name="Guldener U."/>
            <person name="Henrissat B."/>
            <person name="Howlett B.J."/>
            <person name="Kodira C."/>
            <person name="Kretschmer M."/>
            <person name="Lappartient A."/>
            <person name="Leroch M."/>
            <person name="Levis C."/>
            <person name="Mauceli E."/>
            <person name="Neuveglise C."/>
            <person name="Oeser B."/>
            <person name="Pearson M."/>
            <person name="Poulain J."/>
            <person name="Poussereau N."/>
            <person name="Quesneville H."/>
            <person name="Rascle C."/>
            <person name="Schumacher J."/>
            <person name="Segurens B."/>
            <person name="Sexton A."/>
            <person name="Silva E."/>
            <person name="Sirven C."/>
            <person name="Soanes D.M."/>
            <person name="Talbot N.J."/>
            <person name="Templeton M."/>
            <person name="Yandava C."/>
            <person name="Yarden O."/>
            <person name="Zeng Q."/>
            <person name="Rollins J.A."/>
            <person name="Lebrun M.H."/>
            <person name="Dickman M."/>
        </authorList>
    </citation>
    <scope>NUCLEOTIDE SEQUENCE [LARGE SCALE GENOMIC DNA]</scope>
    <source>
        <strain evidence="3">T4</strain>
    </source>
</reference>
<gene>
    <name evidence="2" type="ORF">BofuT4_P036380.1</name>
</gene>
<dbReference type="InParanoid" id="G2Y4R8"/>
<dbReference type="HOGENOM" id="CLU_2170681_0_0_1"/>
<dbReference type="Proteomes" id="UP000008177">
    <property type="component" value="Unplaced contigs"/>
</dbReference>
<protein>
    <submittedName>
        <fullName evidence="2">Uncharacterized protein</fullName>
    </submittedName>
</protein>
<dbReference type="AlphaFoldDB" id="G2Y4R8"/>
<feature type="compositionally biased region" description="Polar residues" evidence="1">
    <location>
        <begin position="64"/>
        <end position="73"/>
    </location>
</feature>
<evidence type="ECO:0000313" key="3">
    <source>
        <dbReference type="Proteomes" id="UP000008177"/>
    </source>
</evidence>
<organism evidence="2 3">
    <name type="scientific">Botryotinia fuckeliana (strain T4)</name>
    <name type="common">Noble rot fungus</name>
    <name type="synonym">Botrytis cinerea</name>
    <dbReference type="NCBI Taxonomy" id="999810"/>
    <lineage>
        <taxon>Eukaryota</taxon>
        <taxon>Fungi</taxon>
        <taxon>Dikarya</taxon>
        <taxon>Ascomycota</taxon>
        <taxon>Pezizomycotina</taxon>
        <taxon>Leotiomycetes</taxon>
        <taxon>Helotiales</taxon>
        <taxon>Sclerotiniaceae</taxon>
        <taxon>Botrytis</taxon>
    </lineage>
</organism>
<dbReference type="OrthoDB" id="10337217at2759"/>
<proteinExistence type="predicted"/>
<dbReference type="EMBL" id="FQ790287">
    <property type="protein sequence ID" value="CCD47658.1"/>
    <property type="molecule type" value="Genomic_DNA"/>
</dbReference>
<sequence>MPRYQAELETWYLGPLKDVLLIRKSMVDLVVKPILTELTPLNLDDFWCIIPLFSSCIDDEGGSRANSPQLSTRSRLEDLQDAERPGGRAAPLNDPLSIRFQKPKGIFEGI</sequence>
<name>G2Y4R8_BOTF4</name>